<dbReference type="PANTHER" id="PTHR24141">
    <property type="entry name" value="2-5A-DEPENDENT RIBONUCLEASE"/>
    <property type="match status" value="1"/>
</dbReference>
<dbReference type="AlphaFoldDB" id="A0A9P8LB41"/>
<feature type="repeat" description="ANK" evidence="3">
    <location>
        <begin position="1034"/>
        <end position="1066"/>
    </location>
</feature>
<evidence type="ECO:0000256" key="4">
    <source>
        <dbReference type="PROSITE-ProRule" id="PRU00042"/>
    </source>
</evidence>
<feature type="repeat" description="ANK" evidence="3">
    <location>
        <begin position="793"/>
        <end position="825"/>
    </location>
</feature>
<evidence type="ECO:0000259" key="6">
    <source>
        <dbReference type="PROSITE" id="PS50157"/>
    </source>
</evidence>
<accession>A0A9P8LB41</accession>
<dbReference type="PROSITE" id="PS50088">
    <property type="entry name" value="ANK_REPEAT"/>
    <property type="match status" value="8"/>
</dbReference>
<dbReference type="InterPro" id="IPR058925">
    <property type="entry name" value="zf-C2H2_AcuF"/>
</dbReference>
<dbReference type="InterPro" id="IPR036770">
    <property type="entry name" value="Ankyrin_rpt-contain_sf"/>
</dbReference>
<dbReference type="SMART" id="SM00248">
    <property type="entry name" value="ANK"/>
    <property type="match status" value="11"/>
</dbReference>
<dbReference type="GO" id="GO:0003723">
    <property type="term" value="F:RNA binding"/>
    <property type="evidence" value="ECO:0007669"/>
    <property type="project" value="TreeGrafter"/>
</dbReference>
<dbReference type="SMART" id="SM00355">
    <property type="entry name" value="ZnF_C2H2"/>
    <property type="match status" value="2"/>
</dbReference>
<keyword evidence="4" id="KW-0863">Zinc-finger</keyword>
<feature type="repeat" description="ANK" evidence="3">
    <location>
        <begin position="1067"/>
        <end position="1099"/>
    </location>
</feature>
<proteinExistence type="predicted"/>
<evidence type="ECO:0000313" key="8">
    <source>
        <dbReference type="Proteomes" id="UP000750711"/>
    </source>
</evidence>
<feature type="repeat" description="ANK" evidence="3">
    <location>
        <begin position="1164"/>
        <end position="1196"/>
    </location>
</feature>
<keyword evidence="1" id="KW-0677">Repeat</keyword>
<dbReference type="InterPro" id="IPR028012">
    <property type="entry name" value="Rua1_C"/>
</dbReference>
<keyword evidence="8" id="KW-1185">Reference proteome</keyword>
<dbReference type="InterPro" id="IPR013087">
    <property type="entry name" value="Znf_C2H2_type"/>
</dbReference>
<evidence type="ECO:0000256" key="1">
    <source>
        <dbReference type="ARBA" id="ARBA00022737"/>
    </source>
</evidence>
<feature type="compositionally biased region" description="Pro residues" evidence="5">
    <location>
        <begin position="248"/>
        <end position="258"/>
    </location>
</feature>
<reference evidence="7" key="1">
    <citation type="submission" date="2021-03" db="EMBL/GenBank/DDBJ databases">
        <title>Comparative genomics and phylogenomic investigation of the class Geoglossomycetes provide insights into ecological specialization and systematics.</title>
        <authorList>
            <person name="Melie T."/>
            <person name="Pirro S."/>
            <person name="Miller A.N."/>
            <person name="Quandt A."/>
        </authorList>
    </citation>
    <scope>NUCLEOTIDE SEQUENCE</scope>
    <source>
        <strain evidence="7">CAQ_001_2017</strain>
    </source>
</reference>
<dbReference type="Pfam" id="PF26082">
    <property type="entry name" value="zf-C2H2_AcuF"/>
    <property type="match status" value="1"/>
</dbReference>
<dbReference type="InterPro" id="IPR002110">
    <property type="entry name" value="Ankyrin_rpt"/>
</dbReference>
<feature type="compositionally biased region" description="Acidic residues" evidence="5">
    <location>
        <begin position="125"/>
        <end position="144"/>
    </location>
</feature>
<evidence type="ECO:0000256" key="3">
    <source>
        <dbReference type="PROSITE-ProRule" id="PRU00023"/>
    </source>
</evidence>
<dbReference type="Gene3D" id="1.25.40.20">
    <property type="entry name" value="Ankyrin repeat-containing domain"/>
    <property type="match status" value="4"/>
</dbReference>
<dbReference type="Pfam" id="PF12796">
    <property type="entry name" value="Ank_2"/>
    <property type="match status" value="4"/>
</dbReference>
<feature type="compositionally biased region" description="Low complexity" evidence="5">
    <location>
        <begin position="277"/>
        <end position="290"/>
    </location>
</feature>
<gene>
    <name evidence="7" type="ORF">GP486_004295</name>
</gene>
<feature type="repeat" description="ANK" evidence="3">
    <location>
        <begin position="968"/>
        <end position="1000"/>
    </location>
</feature>
<dbReference type="PROSITE" id="PS00028">
    <property type="entry name" value="ZINC_FINGER_C2H2_1"/>
    <property type="match status" value="1"/>
</dbReference>
<feature type="region of interest" description="Disordered" evidence="5">
    <location>
        <begin position="537"/>
        <end position="564"/>
    </location>
</feature>
<keyword evidence="2 3" id="KW-0040">ANK repeat</keyword>
<keyword evidence="4" id="KW-0479">Metal-binding</keyword>
<dbReference type="PANTHER" id="PTHR24141:SF1">
    <property type="entry name" value="2-5A-DEPENDENT RIBONUCLEASE"/>
    <property type="match status" value="1"/>
</dbReference>
<dbReference type="Pfam" id="PF14616">
    <property type="entry name" value="Rua1_C"/>
    <property type="match status" value="1"/>
</dbReference>
<name>A0A9P8LB41_9PEZI</name>
<dbReference type="PRINTS" id="PR01415">
    <property type="entry name" value="ANKYRIN"/>
</dbReference>
<feature type="region of interest" description="Disordered" evidence="5">
    <location>
        <begin position="124"/>
        <end position="152"/>
    </location>
</feature>
<sequence>MDPTGDSTIADEVSRCLEPFKRICHSLNSTEPPLSAEDDSHHDLSSEAVTDSLSRFNVWIGNIGALQRGRSSLDYRLGHADVRLEVLRLLKQLLFSLSELWDIVSGAREQQVWYSTDALLPVEGFSDEDTSDDEGTLGEDDGEGDTTSNTVSERMTESNQLYLSIVEAITSLFKLSMFIRKSTRGNKFAKSSAEKKYDTHSDVLHVRDRFPFASNNLALIERLGKANAQRRQWLLYKKRHREKLAIAPDPPAGGPGGPPWNFESLVHQQDRDDDDVSSSAPSRGLRSSTTGLSSTVASTFYGPSLVEPNIEGSEMEFSETSYSVSGFGDSGETILVPQPPPESADENPFECPYCFTILTIVNKISWTKHVHSDLASYVCTQENCSHPLFESRHQWFNHELEVHRQEWACSICAKVFTSEQEFEQHMKQQHSGAFLVGQLSAITARAARPVQRILASACPLCDYDAVLRRRLNASGSDLSASEPITVKTQSFRSHLGRHLEQLALFVLPRNEVTEMHDDNAHSIAANDSDEVPLEKVAGSDDSEAEGIRRRPTFNTSPGGWTPVVGEATAYPEVGLEGHAVEERGSELDEILEEMTGAPELAMGWLPPMNFTPPEKYFETDDIDRIPRREECMFGGDLFTPGWVRGYGKDKEGFCGRCEPGVWHRIDDSSYETDLTYKHGISSSGIPLARPSSIKQIEGKPGAWEGYCDACRGWRVLRATKMGWNWFRHCVREHHAVNTETCASPHQKATAGHVAKPHDPDIGSLIDHIRMSDFSKCTSLLEEDPMLALGLDSCSRTPLHYAAEVGDVRVVQLLLAKHTSMRGPGETRAFINRKSSTGETALMLAVSQGHEEITGVLITSGAYINAITCDGKTALDHAAEAGYVRIAGLLAKSTTNVRKSSYYRIQMKLRDRRMAEARAKVALGPHGVEKIVPKTLNWTPLMAAAMEGDVRTVKLLLENGVDIEAPLEDGETALMLGALKGHHEVIRILLSSGANIDATTAKGWTTLMLVVRDGDEKTVNFLLSCGADVNHLSPDRWSALAEATSQGHVPIMRLLLQCGADTESKSSHDWTPLMHAAYRGDEAAVGILLEAGADMDILSLHDETAVLLAAAGSHTGIVRTLLNAGCAPEPAWASSTKSIIKEESSLSAGETKVGKGGPDDRTISLGWTPLMLACQNGLEDVARMLLKANVNLEPQSPYRKTALDIARENGRLEIVKILEGHTAQTTAETG</sequence>
<evidence type="ECO:0000256" key="5">
    <source>
        <dbReference type="SAM" id="MobiDB-lite"/>
    </source>
</evidence>
<feature type="region of interest" description="Disordered" evidence="5">
    <location>
        <begin position="246"/>
        <end position="290"/>
    </location>
</feature>
<dbReference type="GO" id="GO:0008270">
    <property type="term" value="F:zinc ion binding"/>
    <property type="evidence" value="ECO:0007669"/>
    <property type="project" value="UniProtKB-KW"/>
</dbReference>
<dbReference type="GO" id="GO:0004540">
    <property type="term" value="F:RNA nuclease activity"/>
    <property type="evidence" value="ECO:0007669"/>
    <property type="project" value="TreeGrafter"/>
</dbReference>
<feature type="repeat" description="ANK" evidence="3">
    <location>
        <begin position="935"/>
        <end position="967"/>
    </location>
</feature>
<dbReference type="EMBL" id="JAGHQM010000659">
    <property type="protein sequence ID" value="KAH0559171.1"/>
    <property type="molecule type" value="Genomic_DNA"/>
</dbReference>
<dbReference type="GO" id="GO:0006396">
    <property type="term" value="P:RNA processing"/>
    <property type="evidence" value="ECO:0007669"/>
    <property type="project" value="TreeGrafter"/>
</dbReference>
<evidence type="ECO:0000313" key="7">
    <source>
        <dbReference type="EMBL" id="KAH0559171.1"/>
    </source>
</evidence>
<feature type="repeat" description="ANK" evidence="3">
    <location>
        <begin position="1001"/>
        <end position="1033"/>
    </location>
</feature>
<keyword evidence="4" id="KW-0862">Zinc</keyword>
<dbReference type="Proteomes" id="UP000750711">
    <property type="component" value="Unassembled WGS sequence"/>
</dbReference>
<dbReference type="PROSITE" id="PS50157">
    <property type="entry name" value="ZINC_FINGER_C2H2_2"/>
    <property type="match status" value="1"/>
</dbReference>
<comment type="caution">
    <text evidence="7">The sequence shown here is derived from an EMBL/GenBank/DDBJ whole genome shotgun (WGS) entry which is preliminary data.</text>
</comment>
<evidence type="ECO:0000256" key="2">
    <source>
        <dbReference type="ARBA" id="ARBA00023043"/>
    </source>
</evidence>
<organism evidence="7 8">
    <name type="scientific">Trichoglossum hirsutum</name>
    <dbReference type="NCBI Taxonomy" id="265104"/>
    <lineage>
        <taxon>Eukaryota</taxon>
        <taxon>Fungi</taxon>
        <taxon>Dikarya</taxon>
        <taxon>Ascomycota</taxon>
        <taxon>Pezizomycotina</taxon>
        <taxon>Geoglossomycetes</taxon>
        <taxon>Geoglossales</taxon>
        <taxon>Geoglossaceae</taxon>
        <taxon>Trichoglossum</taxon>
    </lineage>
</organism>
<feature type="repeat" description="ANK" evidence="3">
    <location>
        <begin position="836"/>
        <end position="868"/>
    </location>
</feature>
<dbReference type="PROSITE" id="PS50297">
    <property type="entry name" value="ANK_REP_REGION"/>
    <property type="match status" value="7"/>
</dbReference>
<dbReference type="SUPFAM" id="SSF48403">
    <property type="entry name" value="Ankyrin repeat"/>
    <property type="match status" value="2"/>
</dbReference>
<protein>
    <recommendedName>
        <fullName evidence="6">C2H2-type domain-containing protein</fullName>
    </recommendedName>
</protein>
<feature type="domain" description="C2H2-type" evidence="6">
    <location>
        <begin position="407"/>
        <end position="432"/>
    </location>
</feature>